<sequence length="75" mass="8249">MTIFAMPVFDATIIVDGNELFKGRGSASLWAERLAVELGGEVTVEKIGNGWVLRGVVDGVDCTWCVYGQRLKRMD</sequence>
<protein>
    <submittedName>
        <fullName evidence="1">Uncharacterized protein</fullName>
    </submittedName>
</protein>
<dbReference type="EMBL" id="JAQQXR010000023">
    <property type="protein sequence ID" value="MDC8760910.1"/>
    <property type="molecule type" value="Genomic_DNA"/>
</dbReference>
<name>A0ABT5K7C7_9BURK</name>
<evidence type="ECO:0000313" key="1">
    <source>
        <dbReference type="EMBL" id="MDC8760910.1"/>
    </source>
</evidence>
<comment type="caution">
    <text evidence="1">The sequence shown here is derived from an EMBL/GenBank/DDBJ whole genome shotgun (WGS) entry which is preliminary data.</text>
</comment>
<organism evidence="1 2">
    <name type="scientific">Janthinobacterium fluminis</name>
    <dbReference type="NCBI Taxonomy" id="2987524"/>
    <lineage>
        <taxon>Bacteria</taxon>
        <taxon>Pseudomonadati</taxon>
        <taxon>Pseudomonadota</taxon>
        <taxon>Betaproteobacteria</taxon>
        <taxon>Burkholderiales</taxon>
        <taxon>Oxalobacteraceae</taxon>
        <taxon>Janthinobacterium</taxon>
    </lineage>
</organism>
<dbReference type="Proteomes" id="UP001221208">
    <property type="component" value="Unassembled WGS sequence"/>
</dbReference>
<proteinExistence type="predicted"/>
<accession>A0ABT5K7C7</accession>
<dbReference type="RefSeq" id="WP_273674988.1">
    <property type="nucleotide sequence ID" value="NZ_JAQQXR010000023.1"/>
</dbReference>
<keyword evidence="2" id="KW-1185">Reference proteome</keyword>
<evidence type="ECO:0000313" key="2">
    <source>
        <dbReference type="Proteomes" id="UP001221208"/>
    </source>
</evidence>
<gene>
    <name evidence="1" type="ORF">OIK44_25310</name>
</gene>
<reference evidence="1 2" key="1">
    <citation type="submission" date="2022-10" db="EMBL/GenBank/DDBJ databases">
        <title>Janthinobacterium sp. hw3 Genome sequencing.</title>
        <authorList>
            <person name="Park S."/>
        </authorList>
    </citation>
    <scope>NUCLEOTIDE SEQUENCE [LARGE SCALE GENOMIC DNA]</scope>
    <source>
        <strain evidence="2">hw3</strain>
    </source>
</reference>